<keyword evidence="1" id="KW-1133">Transmembrane helix</keyword>
<feature type="transmembrane region" description="Helical" evidence="1">
    <location>
        <begin position="21"/>
        <end position="40"/>
    </location>
</feature>
<protein>
    <recommendedName>
        <fullName evidence="4">ABC-2 type transporter domain-containing protein</fullName>
    </recommendedName>
</protein>
<evidence type="ECO:0000313" key="3">
    <source>
        <dbReference type="Proteomes" id="UP001407405"/>
    </source>
</evidence>
<evidence type="ECO:0000256" key="1">
    <source>
        <dbReference type="SAM" id="Phobius"/>
    </source>
</evidence>
<keyword evidence="3" id="KW-1185">Reference proteome</keyword>
<reference evidence="2 3" key="1">
    <citation type="submission" date="2024-04" db="EMBL/GenBank/DDBJ databases">
        <title>Genome sequencing and metabolic network reconstruction of aminoacids and betaine degradation by Anoxynatronum sibiricum.</title>
        <authorList>
            <person name="Detkova E.N."/>
            <person name="Boltjanskaja Y.V."/>
            <person name="Mardanov A.V."/>
            <person name="Kevbrin V."/>
        </authorList>
    </citation>
    <scope>NUCLEOTIDE SEQUENCE [LARGE SCALE GENOMIC DNA]</scope>
    <source>
        <strain evidence="2 3">Z-7981</strain>
    </source>
</reference>
<keyword evidence="1" id="KW-0472">Membrane</keyword>
<organism evidence="2 3">
    <name type="scientific">Anoxynatronum sibiricum</name>
    <dbReference type="NCBI Taxonomy" id="210623"/>
    <lineage>
        <taxon>Bacteria</taxon>
        <taxon>Bacillati</taxon>
        <taxon>Bacillota</taxon>
        <taxon>Clostridia</taxon>
        <taxon>Eubacteriales</taxon>
        <taxon>Clostridiaceae</taxon>
        <taxon>Anoxynatronum</taxon>
    </lineage>
</organism>
<feature type="transmembrane region" description="Helical" evidence="1">
    <location>
        <begin position="60"/>
        <end position="83"/>
    </location>
</feature>
<accession>A0ABU9VT88</accession>
<sequence>MMSIVFKIFNVGFRQVLRDGMLLLLIPAPFLMGAVLRYMLPFADKILQQRLDFSLSPWYAVSDAMVLTLTPVMMAMICAFVILDERDEGIGIYYNITPANGYAYLIARIALPMIWGFISSILVVSLFAFTVKDPLIIVISSLIGTLQGVVVGMFLVTVAGNKVEGLALAKLSNIFVMGFIIPWITQSPVRYIFGILPSFWIGEILSNNGIHVFTMLTYGLAGAISCLFLITALTKKFLSRILH</sequence>
<comment type="caution">
    <text evidence="2">The sequence shown here is derived from an EMBL/GenBank/DDBJ whole genome shotgun (WGS) entry which is preliminary data.</text>
</comment>
<dbReference type="Proteomes" id="UP001407405">
    <property type="component" value="Unassembled WGS sequence"/>
</dbReference>
<feature type="transmembrane region" description="Helical" evidence="1">
    <location>
        <begin position="104"/>
        <end position="129"/>
    </location>
</feature>
<evidence type="ECO:0000313" key="2">
    <source>
        <dbReference type="EMBL" id="MEN1760383.1"/>
    </source>
</evidence>
<feature type="transmembrane region" description="Helical" evidence="1">
    <location>
        <begin position="213"/>
        <end position="233"/>
    </location>
</feature>
<feature type="transmembrane region" description="Helical" evidence="1">
    <location>
        <begin position="171"/>
        <end position="193"/>
    </location>
</feature>
<gene>
    <name evidence="2" type="ORF">AAIG11_07860</name>
</gene>
<evidence type="ECO:0008006" key="4">
    <source>
        <dbReference type="Google" id="ProtNLM"/>
    </source>
</evidence>
<proteinExistence type="predicted"/>
<keyword evidence="1" id="KW-0812">Transmembrane</keyword>
<feature type="transmembrane region" description="Helical" evidence="1">
    <location>
        <begin position="135"/>
        <end position="159"/>
    </location>
</feature>
<dbReference type="RefSeq" id="WP_343185704.1">
    <property type="nucleotide sequence ID" value="NZ_JBCITM010000006.1"/>
</dbReference>
<dbReference type="EMBL" id="JBCITM010000006">
    <property type="protein sequence ID" value="MEN1760383.1"/>
    <property type="molecule type" value="Genomic_DNA"/>
</dbReference>
<name>A0ABU9VT88_9CLOT</name>